<feature type="transmembrane region" description="Helical" evidence="7">
    <location>
        <begin position="38"/>
        <end position="60"/>
    </location>
</feature>
<dbReference type="VEuPathDB" id="FungiDB:SI65_08733"/>
<dbReference type="PANTHER" id="PTHR33048:SF152">
    <property type="entry name" value="INTEGRAL MEMBRANE PROTEIN"/>
    <property type="match status" value="1"/>
</dbReference>
<feature type="transmembrane region" description="Helical" evidence="7">
    <location>
        <begin position="6"/>
        <end position="26"/>
    </location>
</feature>
<feature type="transmembrane region" description="Helical" evidence="7">
    <location>
        <begin position="96"/>
        <end position="114"/>
    </location>
</feature>
<evidence type="ECO:0000256" key="1">
    <source>
        <dbReference type="ARBA" id="ARBA00004141"/>
    </source>
</evidence>
<keyword evidence="10" id="KW-1185">Reference proteome</keyword>
<proteinExistence type="inferred from homology"/>
<evidence type="ECO:0000256" key="5">
    <source>
        <dbReference type="ARBA" id="ARBA00038359"/>
    </source>
</evidence>
<dbReference type="PANTHER" id="PTHR33048">
    <property type="entry name" value="PTH11-LIKE INTEGRAL MEMBRANE PROTEIN (AFU_ORTHOLOGUE AFUA_5G11245)"/>
    <property type="match status" value="1"/>
</dbReference>
<dbReference type="GO" id="GO:0016020">
    <property type="term" value="C:membrane"/>
    <property type="evidence" value="ECO:0007669"/>
    <property type="project" value="UniProtKB-SubCell"/>
</dbReference>
<organism evidence="9 10">
    <name type="scientific">Aspergillus cristatus</name>
    <name type="common">Chinese Fuzhuan brick tea-fermentation fungus</name>
    <name type="synonym">Eurotium cristatum</name>
    <dbReference type="NCBI Taxonomy" id="573508"/>
    <lineage>
        <taxon>Eukaryota</taxon>
        <taxon>Fungi</taxon>
        <taxon>Dikarya</taxon>
        <taxon>Ascomycota</taxon>
        <taxon>Pezizomycotina</taxon>
        <taxon>Eurotiomycetes</taxon>
        <taxon>Eurotiomycetidae</taxon>
        <taxon>Eurotiales</taxon>
        <taxon>Aspergillaceae</taxon>
        <taxon>Aspergillus</taxon>
        <taxon>Aspergillus subgen. Aspergillus</taxon>
    </lineage>
</organism>
<dbReference type="OrthoDB" id="4329349at2759"/>
<keyword evidence="3 7" id="KW-1133">Transmembrane helix</keyword>
<dbReference type="STRING" id="573508.A0A1E3B4K2"/>
<feature type="transmembrane region" description="Helical" evidence="7">
    <location>
        <begin position="173"/>
        <end position="196"/>
    </location>
</feature>
<gene>
    <name evidence="9" type="ORF">SI65_08733</name>
</gene>
<dbReference type="Pfam" id="PF20684">
    <property type="entry name" value="Fung_rhodopsin"/>
    <property type="match status" value="1"/>
</dbReference>
<evidence type="ECO:0000313" key="9">
    <source>
        <dbReference type="EMBL" id="ODM15892.1"/>
    </source>
</evidence>
<evidence type="ECO:0000256" key="2">
    <source>
        <dbReference type="ARBA" id="ARBA00022692"/>
    </source>
</evidence>
<comment type="similarity">
    <text evidence="5">Belongs to the SAT4 family.</text>
</comment>
<feature type="region of interest" description="Disordered" evidence="6">
    <location>
        <begin position="347"/>
        <end position="376"/>
    </location>
</feature>
<evidence type="ECO:0000256" key="7">
    <source>
        <dbReference type="SAM" id="Phobius"/>
    </source>
</evidence>
<evidence type="ECO:0000256" key="3">
    <source>
        <dbReference type="ARBA" id="ARBA00022989"/>
    </source>
</evidence>
<dbReference type="InterPro" id="IPR049326">
    <property type="entry name" value="Rhodopsin_dom_fungi"/>
</dbReference>
<sequence length="396" mass="43672">MAYNQIAECFAEYAIGTCFLLLRLFARVRMAGVCSLQLDDAFAVMAIIFFTLQTAIIYLLGVFGNNIGLNTVTAMQVPDSQVPKLELGSKLAFMNWIWYMCYIWCLKGVLLCLYNKLTQGTRRQHLVWAASAFCFLTWLVCILTHICICTPITRNWQIKPYAGDSCTIRGPLYIVIAVMNVISDIIIILIPIPILVKLQVPLHRKAILTAMFSSGIFIMICTILRAYYSLKSLTTLSIALGWANRECFVAAIVVSLPGIKPLFRNTRWIGSSNRGKQYNYTGPSSSGYNGFGSKSSGNTKTYITSLVSSNRTGHVELHDVPTTTMIGDRDSDGKRASTASKELILNNDNTHVRGHDEEGAGTGSRGSGSPGENPPLAIRVTTEYTLAHEAGARRLQ</sequence>
<feature type="transmembrane region" description="Helical" evidence="7">
    <location>
        <begin position="208"/>
        <end position="228"/>
    </location>
</feature>
<protein>
    <recommendedName>
        <fullName evidence="8">Rhodopsin domain-containing protein</fullName>
    </recommendedName>
</protein>
<evidence type="ECO:0000313" key="10">
    <source>
        <dbReference type="Proteomes" id="UP000094569"/>
    </source>
</evidence>
<keyword evidence="4 7" id="KW-0472">Membrane</keyword>
<feature type="compositionally biased region" description="Gly residues" evidence="6">
    <location>
        <begin position="360"/>
        <end position="369"/>
    </location>
</feature>
<accession>A0A1E3B4K2</accession>
<dbReference type="EMBL" id="JXNT01000014">
    <property type="protein sequence ID" value="ODM15892.1"/>
    <property type="molecule type" value="Genomic_DNA"/>
</dbReference>
<feature type="domain" description="Rhodopsin" evidence="8">
    <location>
        <begin position="22"/>
        <end position="264"/>
    </location>
</feature>
<evidence type="ECO:0000256" key="4">
    <source>
        <dbReference type="ARBA" id="ARBA00023136"/>
    </source>
</evidence>
<keyword evidence="2 7" id="KW-0812">Transmembrane</keyword>
<dbReference type="InterPro" id="IPR052337">
    <property type="entry name" value="SAT4-like"/>
</dbReference>
<comment type="caution">
    <text evidence="9">The sequence shown here is derived from an EMBL/GenBank/DDBJ whole genome shotgun (WGS) entry which is preliminary data.</text>
</comment>
<reference evidence="9 10" key="1">
    <citation type="journal article" date="2016" name="BMC Genomics">
        <title>Comparative genomic and transcriptomic analyses of the Fuzhuan brick tea-fermentation fungus Aspergillus cristatus.</title>
        <authorList>
            <person name="Ge Y."/>
            <person name="Wang Y."/>
            <person name="Liu Y."/>
            <person name="Tan Y."/>
            <person name="Ren X."/>
            <person name="Zhang X."/>
            <person name="Hyde K.D."/>
            <person name="Liu Y."/>
            <person name="Liu Z."/>
        </authorList>
    </citation>
    <scope>NUCLEOTIDE SEQUENCE [LARGE SCALE GENOMIC DNA]</scope>
    <source>
        <strain evidence="9 10">GZAAS20.1005</strain>
    </source>
</reference>
<evidence type="ECO:0000259" key="8">
    <source>
        <dbReference type="Pfam" id="PF20684"/>
    </source>
</evidence>
<dbReference type="AlphaFoldDB" id="A0A1E3B4K2"/>
<dbReference type="Proteomes" id="UP000094569">
    <property type="component" value="Unassembled WGS sequence"/>
</dbReference>
<evidence type="ECO:0000256" key="6">
    <source>
        <dbReference type="SAM" id="MobiDB-lite"/>
    </source>
</evidence>
<feature type="transmembrane region" description="Helical" evidence="7">
    <location>
        <begin position="126"/>
        <end position="153"/>
    </location>
</feature>
<comment type="subcellular location">
    <subcellularLocation>
        <location evidence="1">Membrane</location>
        <topology evidence="1">Multi-pass membrane protein</topology>
    </subcellularLocation>
</comment>
<name>A0A1E3B4K2_ASPCR</name>